<reference evidence="1" key="1">
    <citation type="journal article" date="2010" name="Insect Mol. Biol.">
        <title>The draft genome sequence of Arsenophonus nasoniae, son-killer bacterium of Nasonia vitripennis, reveals genes associated with virulence and symbiosis.</title>
        <authorList>
            <person name="Wilkes T."/>
            <person name="Darby A.C."/>
            <person name="Choi J."/>
            <person name="Colborne J.K."/>
            <person name="Werren J.H."/>
            <person name="Hurst G.D.D."/>
        </authorList>
    </citation>
    <scope>NUCLEOTIDE SEQUENCE</scope>
</reference>
<dbReference type="EMBL" id="FN545185">
    <property type="protein sequence ID" value="CBA72509.1"/>
    <property type="molecule type" value="Genomic_DNA"/>
</dbReference>
<protein>
    <submittedName>
        <fullName evidence="1">Conserved hypothetical phage protein</fullName>
    </submittedName>
</protein>
<sequence length="129" mass="14518">MDIDKGQQIQLPEMTSSEIEYVISQHESYGLTDVKRINKKFSGLCYSIDNPISVSKIKDGQCQKNENLESMSEEIMKNTAAASLQNLEQKILETGNIPDGSVLEIDIEAKPVDPEFNKTPMKKKLKAQR</sequence>
<organism evidence="1">
    <name type="scientific">Arsenophonus nasoniae</name>
    <name type="common">son-killer infecting Nasonia vitripennis</name>
    <dbReference type="NCBI Taxonomy" id="638"/>
    <lineage>
        <taxon>Bacteria</taxon>
        <taxon>Pseudomonadati</taxon>
        <taxon>Pseudomonadota</taxon>
        <taxon>Gammaproteobacteria</taxon>
        <taxon>Enterobacterales</taxon>
        <taxon>Morganellaceae</taxon>
        <taxon>Arsenophonus</taxon>
    </lineage>
</organism>
<dbReference type="AlphaFoldDB" id="D2TYL3"/>
<accession>D2TYL3</accession>
<proteinExistence type="predicted"/>
<evidence type="ECO:0000313" key="1">
    <source>
        <dbReference type="EMBL" id="CBA72509.1"/>
    </source>
</evidence>
<name>D2TYL3_9GAMM</name>
<gene>
    <name evidence="1" type="ORF">ARN_12420</name>
</gene>